<keyword evidence="1" id="KW-0812">Transmembrane</keyword>
<proteinExistence type="predicted"/>
<reference evidence="2 3" key="1">
    <citation type="submission" date="2021-07" db="EMBL/GenBank/DDBJ databases">
        <title>Flavobacterium WSW3-B6 sp.nov, isolated from seaweed.</title>
        <authorList>
            <person name="Muhammad N."/>
            <person name="Ho H."/>
            <person name="Lee Y.-J."/>
            <person name="Nguyen T."/>
            <person name="Ho J."/>
            <person name="Kim S.-G."/>
        </authorList>
    </citation>
    <scope>NUCLEOTIDE SEQUENCE [LARGE SCALE GENOMIC DNA]</scope>
    <source>
        <strain evidence="2 3">WSW3-B6</strain>
    </source>
</reference>
<sequence>MEQNSSFDSFELQLTGEAKSFLKTSAGWALFLAIIGSIVILFSLLGSLGMLMAGSMIDSKPESLGAMGIMSSATIGLMSLLFTITMFFPVLYLYKFSSSTRQAISQNNTIGMTKAFSDLKGYFLWSGILTIFSIVTYLVLIVYVVSAASQLS</sequence>
<organism evidence="2 3">
    <name type="scientific">Flavobacterium litorale</name>
    <dbReference type="NCBI Taxonomy" id="2856519"/>
    <lineage>
        <taxon>Bacteria</taxon>
        <taxon>Pseudomonadati</taxon>
        <taxon>Bacteroidota</taxon>
        <taxon>Flavobacteriia</taxon>
        <taxon>Flavobacteriales</taxon>
        <taxon>Flavobacteriaceae</taxon>
        <taxon>Flavobacterium</taxon>
    </lineage>
</organism>
<evidence type="ECO:0008006" key="4">
    <source>
        <dbReference type="Google" id="ProtNLM"/>
    </source>
</evidence>
<gene>
    <name evidence="2" type="ORF">K1I41_10700</name>
</gene>
<dbReference type="EMBL" id="CP080429">
    <property type="protein sequence ID" value="QYJ67991.1"/>
    <property type="molecule type" value="Genomic_DNA"/>
</dbReference>
<feature type="transmembrane region" description="Helical" evidence="1">
    <location>
        <begin position="122"/>
        <end position="145"/>
    </location>
</feature>
<name>A0ABX8VBI8_9FLAO</name>
<dbReference type="Proteomes" id="UP000825381">
    <property type="component" value="Chromosome"/>
</dbReference>
<evidence type="ECO:0000313" key="2">
    <source>
        <dbReference type="EMBL" id="QYJ67991.1"/>
    </source>
</evidence>
<evidence type="ECO:0000313" key="3">
    <source>
        <dbReference type="Proteomes" id="UP000825381"/>
    </source>
</evidence>
<feature type="transmembrane region" description="Helical" evidence="1">
    <location>
        <begin position="28"/>
        <end position="53"/>
    </location>
</feature>
<keyword evidence="1" id="KW-1133">Transmembrane helix</keyword>
<keyword evidence="1" id="KW-0472">Membrane</keyword>
<feature type="transmembrane region" description="Helical" evidence="1">
    <location>
        <begin position="73"/>
        <end position="94"/>
    </location>
</feature>
<protein>
    <recommendedName>
        <fullName evidence="4">DUF5362 domain-containing protein</fullName>
    </recommendedName>
</protein>
<dbReference type="RefSeq" id="WP_220640336.1">
    <property type="nucleotide sequence ID" value="NZ_CP080429.1"/>
</dbReference>
<evidence type="ECO:0000256" key="1">
    <source>
        <dbReference type="SAM" id="Phobius"/>
    </source>
</evidence>
<accession>A0ABX8VBI8</accession>
<keyword evidence="3" id="KW-1185">Reference proteome</keyword>